<reference evidence="10" key="1">
    <citation type="submission" date="2025-08" db="UniProtKB">
        <authorList>
            <consortium name="RefSeq"/>
        </authorList>
    </citation>
    <scope>IDENTIFICATION</scope>
</reference>
<evidence type="ECO:0000256" key="7">
    <source>
        <dbReference type="ARBA" id="ARBA00023180"/>
    </source>
</evidence>
<evidence type="ECO:0000256" key="6">
    <source>
        <dbReference type="ARBA" id="ARBA00023157"/>
    </source>
</evidence>
<evidence type="ECO:0000256" key="5">
    <source>
        <dbReference type="ARBA" id="ARBA00022729"/>
    </source>
</evidence>
<comment type="similarity">
    <text evidence="2">Belongs to the glycosyl hydrolase 18 family. IDGF subfamily.</text>
</comment>
<keyword evidence="7" id="KW-0325">Glycoprotein</keyword>
<proteinExistence type="inferred from homology"/>
<dbReference type="GO" id="GO:0005576">
    <property type="term" value="C:extracellular region"/>
    <property type="evidence" value="ECO:0007669"/>
    <property type="project" value="UniProtKB-SubCell"/>
</dbReference>
<evidence type="ECO:0000256" key="3">
    <source>
        <dbReference type="ARBA" id="ARBA00022473"/>
    </source>
</evidence>
<name>A0A6P4FF92_DRORH</name>
<accession>A0A6P4FF92</accession>
<dbReference type="RefSeq" id="XP_016986028.1">
    <property type="nucleotide sequence ID" value="XM_017130539.1"/>
</dbReference>
<dbReference type="Gene3D" id="3.20.20.80">
    <property type="entry name" value="Glycosidases"/>
    <property type="match status" value="1"/>
</dbReference>
<keyword evidence="6" id="KW-1015">Disulfide bond</keyword>
<dbReference type="InterPro" id="IPR011583">
    <property type="entry name" value="Chitinase_II/V-like_cat"/>
</dbReference>
<dbReference type="InterPro" id="IPR015520">
    <property type="entry name" value="IDGF"/>
</dbReference>
<dbReference type="SMART" id="SM00636">
    <property type="entry name" value="Glyco_18"/>
    <property type="match status" value="1"/>
</dbReference>
<dbReference type="FunFam" id="3.10.50.10:FF:000007">
    <property type="entry name" value="chitinase-like protein Idgf4"/>
    <property type="match status" value="1"/>
</dbReference>
<evidence type="ECO:0000256" key="4">
    <source>
        <dbReference type="ARBA" id="ARBA00022525"/>
    </source>
</evidence>
<keyword evidence="4" id="KW-0964">Secreted</keyword>
<dbReference type="InterPro" id="IPR029070">
    <property type="entry name" value="Chitinase_insertion_sf"/>
</dbReference>
<keyword evidence="3" id="KW-0217">Developmental protein</keyword>
<dbReference type="OMA" id="VGMAWKS"/>
<dbReference type="InterPro" id="IPR001223">
    <property type="entry name" value="Glyco_hydro18_cat"/>
</dbReference>
<comment type="subcellular location">
    <subcellularLocation>
        <location evidence="1">Secreted</location>
    </subcellularLocation>
</comment>
<keyword evidence="5 8" id="KW-0732">Signal</keyword>
<dbReference type="FunFam" id="3.20.20.80:FF:000071">
    <property type="entry name" value="Imaginal disc growth factor"/>
    <property type="match status" value="1"/>
</dbReference>
<organism evidence="10">
    <name type="scientific">Drosophila rhopaloa</name>
    <name type="common">Fruit fly</name>
    <dbReference type="NCBI Taxonomy" id="1041015"/>
    <lineage>
        <taxon>Eukaryota</taxon>
        <taxon>Metazoa</taxon>
        <taxon>Ecdysozoa</taxon>
        <taxon>Arthropoda</taxon>
        <taxon>Hexapoda</taxon>
        <taxon>Insecta</taxon>
        <taxon>Pterygota</taxon>
        <taxon>Neoptera</taxon>
        <taxon>Endopterygota</taxon>
        <taxon>Diptera</taxon>
        <taxon>Brachycera</taxon>
        <taxon>Muscomorpha</taxon>
        <taxon>Ephydroidea</taxon>
        <taxon>Drosophilidae</taxon>
        <taxon>Drosophila</taxon>
        <taxon>Sophophora</taxon>
    </lineage>
</organism>
<gene>
    <name evidence="10" type="primary">LOC108049385</name>
</gene>
<dbReference type="OrthoDB" id="76388at2759"/>
<dbReference type="InterPro" id="IPR050314">
    <property type="entry name" value="Glycosyl_Hydrlase_18"/>
</dbReference>
<dbReference type="SUPFAM" id="SSF51445">
    <property type="entry name" value="(Trans)glycosidases"/>
    <property type="match status" value="1"/>
</dbReference>
<evidence type="ECO:0000259" key="9">
    <source>
        <dbReference type="PROSITE" id="PS51910"/>
    </source>
</evidence>
<dbReference type="GO" id="GO:0006032">
    <property type="term" value="P:chitin catabolic process"/>
    <property type="evidence" value="ECO:0007669"/>
    <property type="project" value="TreeGrafter"/>
</dbReference>
<dbReference type="Gene3D" id="3.10.50.10">
    <property type="match status" value="1"/>
</dbReference>
<dbReference type="GO" id="GO:0004568">
    <property type="term" value="F:chitinase activity"/>
    <property type="evidence" value="ECO:0007669"/>
    <property type="project" value="TreeGrafter"/>
</dbReference>
<dbReference type="InterPro" id="IPR017853">
    <property type="entry name" value="GH"/>
</dbReference>
<dbReference type="GO" id="GO:0008061">
    <property type="term" value="F:chitin binding"/>
    <property type="evidence" value="ECO:0007669"/>
    <property type="project" value="InterPro"/>
</dbReference>
<dbReference type="PANTHER" id="PTHR11177">
    <property type="entry name" value="CHITINASE"/>
    <property type="match status" value="1"/>
</dbReference>
<dbReference type="AlphaFoldDB" id="A0A6P4FF92"/>
<evidence type="ECO:0000256" key="8">
    <source>
        <dbReference type="SAM" id="SignalP"/>
    </source>
</evidence>
<dbReference type="RefSeq" id="XP_016986028.2">
    <property type="nucleotide sequence ID" value="XM_017130539.2"/>
</dbReference>
<dbReference type="CDD" id="cd02873">
    <property type="entry name" value="GH18_IDGF"/>
    <property type="match status" value="1"/>
</dbReference>
<sequence length="441" mass="49373">MTGSLWLSLVLSLAIFAQFQVNAASNLVCFYDSEGFQRQGLAQFSMTDMELALQFCTHLIYGYAGVNADNFEMQSINKRLDLEQRHLAQVSSLKERYPHIKFLLSVGGDADLNDGNQYIKLLESGQQGHKRFIESARDIVRRYNFDGLDLALQLPRNKPRKVHGDVGSAWKSFKKFFTGDFIVDTESETHKGQLTSLIKDLKAALNQNDLLLSLTVLPNVNSSWYYDAPSIAPSLDIINLGTFDFLTPQRNPEEADFSAPMYETVGQNRLGHYNVNFQLEHWLLQRVPANKLHIGIATYGKSWKLSKDSGDSGMPVVTATQGPAPAGPQSKKEGFLNWAEICQLMPNPSNLNARGPGAPVKRVIDPTKRYGSYAFRAADENGDHGLWISYEDPDSAASKAKYAKDRNLGGVALFDLTQDDFRGQCTNDRFPMLRAIKYRLL</sequence>
<evidence type="ECO:0000256" key="2">
    <source>
        <dbReference type="ARBA" id="ARBA00006606"/>
    </source>
</evidence>
<dbReference type="Pfam" id="PF00704">
    <property type="entry name" value="Glyco_hydro_18"/>
    <property type="match status" value="1"/>
</dbReference>
<dbReference type="PROSITE" id="PS51910">
    <property type="entry name" value="GH18_2"/>
    <property type="match status" value="1"/>
</dbReference>
<dbReference type="GO" id="GO:0005975">
    <property type="term" value="P:carbohydrate metabolic process"/>
    <property type="evidence" value="ECO:0007669"/>
    <property type="project" value="InterPro"/>
</dbReference>
<feature type="chain" id="PRO_5027909791" evidence="8">
    <location>
        <begin position="24"/>
        <end position="441"/>
    </location>
</feature>
<dbReference type="PANTHER" id="PTHR11177:SF235">
    <property type="entry name" value="CHITINASE-LIKE PROTEIN IDGF1-RELATED"/>
    <property type="match status" value="1"/>
</dbReference>
<evidence type="ECO:0000313" key="10">
    <source>
        <dbReference type="RefSeq" id="XP_016986028.1"/>
    </source>
</evidence>
<evidence type="ECO:0000256" key="1">
    <source>
        <dbReference type="ARBA" id="ARBA00004613"/>
    </source>
</evidence>
<feature type="domain" description="GH18" evidence="9">
    <location>
        <begin position="25"/>
        <end position="441"/>
    </location>
</feature>
<dbReference type="SUPFAM" id="SSF54556">
    <property type="entry name" value="Chitinase insertion domain"/>
    <property type="match status" value="1"/>
</dbReference>
<feature type="signal peptide" evidence="8">
    <location>
        <begin position="1"/>
        <end position="23"/>
    </location>
</feature>
<protein>
    <submittedName>
        <fullName evidence="10">Chitinase-like protein Idgf3</fullName>
    </submittedName>
</protein>